<evidence type="ECO:0000313" key="1">
    <source>
        <dbReference type="EMBL" id="GGH10487.1"/>
    </source>
</evidence>
<organism evidence="1 2">
    <name type="scientific">Alsobacter metallidurans</name>
    <dbReference type="NCBI Taxonomy" id="340221"/>
    <lineage>
        <taxon>Bacteria</taxon>
        <taxon>Pseudomonadati</taxon>
        <taxon>Pseudomonadota</taxon>
        <taxon>Alphaproteobacteria</taxon>
        <taxon>Hyphomicrobiales</taxon>
        <taxon>Alsobacteraceae</taxon>
        <taxon>Alsobacter</taxon>
    </lineage>
</organism>
<dbReference type="Pfam" id="PF07845">
    <property type="entry name" value="DUF1636"/>
    <property type="match status" value="1"/>
</dbReference>
<proteinExistence type="predicted"/>
<reference evidence="1" key="2">
    <citation type="submission" date="2020-09" db="EMBL/GenBank/DDBJ databases">
        <authorList>
            <person name="Sun Q."/>
            <person name="Zhou Y."/>
        </authorList>
    </citation>
    <scope>NUCLEOTIDE SEQUENCE</scope>
    <source>
        <strain evidence="1">CGMCC 1.12214</strain>
    </source>
</reference>
<dbReference type="InterPro" id="IPR012863">
    <property type="entry name" value="DUF1636"/>
</dbReference>
<dbReference type="EMBL" id="BMES01000001">
    <property type="protein sequence ID" value="GGH10487.1"/>
    <property type="molecule type" value="Genomic_DNA"/>
</dbReference>
<keyword evidence="2" id="KW-1185">Reference proteome</keyword>
<protein>
    <submittedName>
        <fullName evidence="1">Metal-binding protein</fullName>
    </submittedName>
</protein>
<dbReference type="AlphaFoldDB" id="A0A917MFR7"/>
<comment type="caution">
    <text evidence="1">The sequence shown here is derived from an EMBL/GenBank/DDBJ whole genome shotgun (WGS) entry which is preliminary data.</text>
</comment>
<dbReference type="Proteomes" id="UP000603912">
    <property type="component" value="Unassembled WGS sequence"/>
</dbReference>
<dbReference type="RefSeq" id="WP_188516335.1">
    <property type="nucleotide sequence ID" value="NZ_BMES01000001.1"/>
</dbReference>
<sequence>MARTTIHVCVTCKLADDPLEEQHGRAGARLHRAVAELAAERQAPVDIVAVECLSVCKRPVTVGFAAAGKWTYVYGDFPAEVSAETIVNGALLYADAPDGLIPWRQRPDMLKKGVISRSPPLAAPAASPSPLPEAAE</sequence>
<gene>
    <name evidence="1" type="ORF">GCM10007036_07080</name>
</gene>
<evidence type="ECO:0000313" key="2">
    <source>
        <dbReference type="Proteomes" id="UP000603912"/>
    </source>
</evidence>
<accession>A0A917MFR7</accession>
<name>A0A917MFR7_9HYPH</name>
<reference evidence="1" key="1">
    <citation type="journal article" date="2014" name="Int. J. Syst. Evol. Microbiol.">
        <title>Complete genome sequence of Corynebacterium casei LMG S-19264T (=DSM 44701T), isolated from a smear-ripened cheese.</title>
        <authorList>
            <consortium name="US DOE Joint Genome Institute (JGI-PGF)"/>
            <person name="Walter F."/>
            <person name="Albersmeier A."/>
            <person name="Kalinowski J."/>
            <person name="Ruckert C."/>
        </authorList>
    </citation>
    <scope>NUCLEOTIDE SEQUENCE</scope>
    <source>
        <strain evidence="1">CGMCC 1.12214</strain>
    </source>
</reference>